<evidence type="ECO:0000313" key="11">
    <source>
        <dbReference type="EMBL" id="QIW98123.1"/>
    </source>
</evidence>
<dbReference type="GO" id="GO:0006338">
    <property type="term" value="P:chromatin remodeling"/>
    <property type="evidence" value="ECO:0007669"/>
    <property type="project" value="InterPro"/>
</dbReference>
<dbReference type="GO" id="GO:0003714">
    <property type="term" value="F:transcription corepressor activity"/>
    <property type="evidence" value="ECO:0007669"/>
    <property type="project" value="TreeGrafter"/>
</dbReference>
<dbReference type="GO" id="GO:0035267">
    <property type="term" value="C:NuA4 histone acetyltransferase complex"/>
    <property type="evidence" value="ECO:0007669"/>
    <property type="project" value="InterPro"/>
</dbReference>
<evidence type="ECO:0000256" key="3">
    <source>
        <dbReference type="ARBA" id="ARBA00019132"/>
    </source>
</evidence>
<name>A0A6H0XTR1_9PEZI</name>
<dbReference type="Gene3D" id="1.10.10.60">
    <property type="entry name" value="Homeodomain-like"/>
    <property type="match status" value="1"/>
</dbReference>
<dbReference type="SUPFAM" id="SSF46689">
    <property type="entry name" value="Homeodomain-like"/>
    <property type="match status" value="1"/>
</dbReference>
<dbReference type="EMBL" id="CP051140">
    <property type="protein sequence ID" value="QIW98123.1"/>
    <property type="molecule type" value="Genomic_DNA"/>
</dbReference>
<dbReference type="Pfam" id="PF16282">
    <property type="entry name" value="SANT_DAMP1_like"/>
    <property type="match status" value="1"/>
</dbReference>
<dbReference type="GO" id="GO:0000122">
    <property type="term" value="P:negative regulation of transcription by RNA polymerase II"/>
    <property type="evidence" value="ECO:0007669"/>
    <property type="project" value="TreeGrafter"/>
</dbReference>
<evidence type="ECO:0000256" key="2">
    <source>
        <dbReference type="ARBA" id="ARBA00006918"/>
    </source>
</evidence>
<gene>
    <name evidence="11" type="ORF">AMS68_003641</name>
</gene>
<dbReference type="InterPro" id="IPR001005">
    <property type="entry name" value="SANT/Myb"/>
</dbReference>
<dbReference type="InterPro" id="IPR032563">
    <property type="entry name" value="DAMP1_SANT-like"/>
</dbReference>
<evidence type="ECO:0000256" key="7">
    <source>
        <dbReference type="ARBA" id="ARBA00023242"/>
    </source>
</evidence>
<feature type="region of interest" description="Disordered" evidence="9">
    <location>
        <begin position="242"/>
        <end position="274"/>
    </location>
</feature>
<dbReference type="PANTHER" id="PTHR12855">
    <property type="entry name" value="DNA METHYLTRANSFERASE 1-ASSOCIATED PROTEIN 1 FAMILY MEMBER"/>
    <property type="match status" value="1"/>
</dbReference>
<feature type="domain" description="Myb-like" evidence="10">
    <location>
        <begin position="73"/>
        <end position="125"/>
    </location>
</feature>
<keyword evidence="4" id="KW-0156">Chromatin regulator</keyword>
<keyword evidence="6" id="KW-0804">Transcription</keyword>
<evidence type="ECO:0000256" key="6">
    <source>
        <dbReference type="ARBA" id="ARBA00023163"/>
    </source>
</evidence>
<organism evidence="11 12">
    <name type="scientific">Peltaster fructicola</name>
    <dbReference type="NCBI Taxonomy" id="286661"/>
    <lineage>
        <taxon>Eukaryota</taxon>
        <taxon>Fungi</taxon>
        <taxon>Dikarya</taxon>
        <taxon>Ascomycota</taxon>
        <taxon>Pezizomycotina</taxon>
        <taxon>Dothideomycetes</taxon>
        <taxon>Dothideomycetes incertae sedis</taxon>
        <taxon>Peltaster</taxon>
    </lineage>
</organism>
<evidence type="ECO:0000256" key="4">
    <source>
        <dbReference type="ARBA" id="ARBA00022853"/>
    </source>
</evidence>
<dbReference type="PANTHER" id="PTHR12855:SF10">
    <property type="entry name" value="DNA METHYLTRANSFERASE 1-ASSOCIATED PROTEIN 1"/>
    <property type="match status" value="1"/>
</dbReference>
<evidence type="ECO:0000256" key="8">
    <source>
        <dbReference type="ARBA" id="ARBA00025264"/>
    </source>
</evidence>
<keyword evidence="7" id="KW-0539">Nucleus</keyword>
<comment type="subcellular location">
    <subcellularLocation>
        <location evidence="1">Nucleus</location>
    </subcellularLocation>
</comment>
<dbReference type="GO" id="GO:0006281">
    <property type="term" value="P:DNA repair"/>
    <property type="evidence" value="ECO:0007669"/>
    <property type="project" value="InterPro"/>
</dbReference>
<keyword evidence="12" id="KW-1185">Reference proteome</keyword>
<evidence type="ECO:0000313" key="12">
    <source>
        <dbReference type="Proteomes" id="UP000503462"/>
    </source>
</evidence>
<dbReference type="PROSITE" id="PS50090">
    <property type="entry name" value="MYB_LIKE"/>
    <property type="match status" value="1"/>
</dbReference>
<feature type="compositionally biased region" description="Basic and acidic residues" evidence="9">
    <location>
        <begin position="1"/>
        <end position="10"/>
    </location>
</feature>
<accession>A0A6H0XTR1</accession>
<keyword evidence="5" id="KW-0805">Transcription regulation</keyword>
<feature type="region of interest" description="Disordered" evidence="9">
    <location>
        <begin position="1"/>
        <end position="20"/>
    </location>
</feature>
<dbReference type="AlphaFoldDB" id="A0A6H0XTR1"/>
<proteinExistence type="inferred from homology"/>
<sequence>MADIALDRRPSAPARPFKRARITRPTAHWERVENGARKDIKLTHWQKPSEQPRSFDKFNTEVSVPQYDDETYEKYLQDEKWTREETDYLVDIYRECAGKWPVIVDRYDRPERTMEELKARFYQITAAMMQVATPIQSMNKSDYDLYEMLLKFNPSQEASRKRLAEGHLQRRQNEVDEEAVLLAELQRIMANQTWLDSAREELRERLDYPHANSNSYQYTTSQALTTLWQQLIAADRLRKGGRVRPIGPQSALDTAPASASRQRESNAGMAESTRLSEKDMARYGVVHAAAGEKLSGGIVFASDKLSKPRIAKSQLQTEKIATILTSIGVPDLIPLPTPPVVEAFDNIMAKLHTLLDMRKLAEKEEQEVKVREAEATKMEL</sequence>
<evidence type="ECO:0000259" key="10">
    <source>
        <dbReference type="PROSITE" id="PS50090"/>
    </source>
</evidence>
<protein>
    <recommendedName>
        <fullName evidence="3">SWR1-complex protein 4</fullName>
    </recommendedName>
</protein>
<evidence type="ECO:0000256" key="9">
    <source>
        <dbReference type="SAM" id="MobiDB-lite"/>
    </source>
</evidence>
<evidence type="ECO:0000256" key="5">
    <source>
        <dbReference type="ARBA" id="ARBA00023015"/>
    </source>
</evidence>
<dbReference type="InterPro" id="IPR027109">
    <property type="entry name" value="Swc4/Dmap1"/>
</dbReference>
<evidence type="ECO:0000256" key="1">
    <source>
        <dbReference type="ARBA" id="ARBA00004123"/>
    </source>
</evidence>
<dbReference type="InterPro" id="IPR009057">
    <property type="entry name" value="Homeodomain-like_sf"/>
</dbReference>
<dbReference type="OrthoDB" id="19740at2759"/>
<reference evidence="11 12" key="1">
    <citation type="journal article" date="2016" name="Sci. Rep.">
        <title>Peltaster fructicola genome reveals evolution from an invasive phytopathogen to an ectophytic parasite.</title>
        <authorList>
            <person name="Xu C."/>
            <person name="Chen H."/>
            <person name="Gleason M.L."/>
            <person name="Xu J.R."/>
            <person name="Liu H."/>
            <person name="Zhang R."/>
            <person name="Sun G."/>
        </authorList>
    </citation>
    <scope>NUCLEOTIDE SEQUENCE [LARGE SCALE GENOMIC DNA]</scope>
    <source>
        <strain evidence="11 12">LNHT1506</strain>
    </source>
</reference>
<dbReference type="Proteomes" id="UP000503462">
    <property type="component" value="Chromosome 2"/>
</dbReference>
<dbReference type="GO" id="GO:0000812">
    <property type="term" value="C:Swr1 complex"/>
    <property type="evidence" value="ECO:0007669"/>
    <property type="project" value="TreeGrafter"/>
</dbReference>
<comment type="similarity">
    <text evidence="2">Belongs to the SWC4 family.</text>
</comment>
<comment type="function">
    <text evidence="8">Component of the SWR1 complex which mediates the ATP-dependent exchange of histone H2A for the H2A variant HZT1 leading to transcriptional regulation of selected genes by chromatin remodeling. Component of the NuA4 histone acetyltransferase complex which is involved in transcriptional activation of selected genes principally by acetylation of nucleosomal histone H4 and H2A. The NuA4 complex is also involved in DNA repair.</text>
</comment>